<keyword evidence="4" id="KW-1185">Reference proteome</keyword>
<accession>A0AAV3P2S2</accession>
<dbReference type="EMBL" id="BAABME010016435">
    <property type="protein sequence ID" value="GAA0145957.1"/>
    <property type="molecule type" value="Genomic_DNA"/>
</dbReference>
<comment type="caution">
    <text evidence="3">The sequence shown here is derived from an EMBL/GenBank/DDBJ whole genome shotgun (WGS) entry which is preliminary data.</text>
</comment>
<sequence length="403" mass="46325">MDSELSTSASNSDNDGHQGQIGGHQKRYSTSYNCARNFYENHDVVKHCLPIPIVCKTCQASLFKKETRGLCCRHGAIVLPKIPVPDELLHLFDDQSAEGKLFRENIRSYNHIFAFTSISISLDENLANAQQGVYTFRAHGEIYRKIGNLLMSLGDCPRFLQLYIYDIEHEIENRLLENESLDRSLLEKIKQILNVCNPFVFRFGQLAQQPDLENCRLVIKEQCAERRQYSLPTISQVAAILIGLDDMTEVTTRDIIVQTIRGHLLTVKEYYGYYDPLQLPFAHMGGIKIIGHIPIENLLHIRRDPSIFLRAGRLLQQYCVDNYVKIEIGRFRWISTRQKDRRSDLYQGLQDCLTAGKNNAGNVGDERMILLSSITGGRRDMYQRYLNAMVVVQKYEKPDKVFV</sequence>
<evidence type="ECO:0000256" key="1">
    <source>
        <dbReference type="SAM" id="MobiDB-lite"/>
    </source>
</evidence>
<feature type="compositionally biased region" description="Polar residues" evidence="1">
    <location>
        <begin position="1"/>
        <end position="13"/>
    </location>
</feature>
<evidence type="ECO:0000313" key="4">
    <source>
        <dbReference type="Proteomes" id="UP001454036"/>
    </source>
</evidence>
<proteinExistence type="predicted"/>
<evidence type="ECO:0000313" key="3">
    <source>
        <dbReference type="EMBL" id="GAA0145957.1"/>
    </source>
</evidence>
<organism evidence="3 4">
    <name type="scientific">Lithospermum erythrorhizon</name>
    <name type="common">Purple gromwell</name>
    <name type="synonym">Lithospermum officinale var. erythrorhizon</name>
    <dbReference type="NCBI Taxonomy" id="34254"/>
    <lineage>
        <taxon>Eukaryota</taxon>
        <taxon>Viridiplantae</taxon>
        <taxon>Streptophyta</taxon>
        <taxon>Embryophyta</taxon>
        <taxon>Tracheophyta</taxon>
        <taxon>Spermatophyta</taxon>
        <taxon>Magnoliopsida</taxon>
        <taxon>eudicotyledons</taxon>
        <taxon>Gunneridae</taxon>
        <taxon>Pentapetalae</taxon>
        <taxon>asterids</taxon>
        <taxon>lamiids</taxon>
        <taxon>Boraginales</taxon>
        <taxon>Boraginaceae</taxon>
        <taxon>Boraginoideae</taxon>
        <taxon>Lithospermeae</taxon>
        <taxon>Lithospermum</taxon>
    </lineage>
</organism>
<evidence type="ECO:0000259" key="2">
    <source>
        <dbReference type="Pfam" id="PF14214"/>
    </source>
</evidence>
<dbReference type="AlphaFoldDB" id="A0AAV3P2S2"/>
<dbReference type="Proteomes" id="UP001454036">
    <property type="component" value="Unassembled WGS sequence"/>
</dbReference>
<protein>
    <recommendedName>
        <fullName evidence="2">Helitron helicase-like domain-containing protein</fullName>
    </recommendedName>
</protein>
<gene>
    <name evidence="3" type="ORF">LIER_36229</name>
</gene>
<dbReference type="PANTHER" id="PTHR45786">
    <property type="entry name" value="DNA BINDING PROTEIN-LIKE"/>
    <property type="match status" value="1"/>
</dbReference>
<feature type="region of interest" description="Disordered" evidence="1">
    <location>
        <begin position="1"/>
        <end position="24"/>
    </location>
</feature>
<feature type="domain" description="Helitron helicase-like" evidence="2">
    <location>
        <begin position="299"/>
        <end position="399"/>
    </location>
</feature>
<dbReference type="InterPro" id="IPR025476">
    <property type="entry name" value="Helitron_helicase-like"/>
</dbReference>
<dbReference type="Pfam" id="PF14214">
    <property type="entry name" value="Helitron_like_N"/>
    <property type="match status" value="1"/>
</dbReference>
<dbReference type="PANTHER" id="PTHR45786:SF80">
    <property type="entry name" value="HELITRON HELICASE-LIKE DOMAIN-CONTAINING PROTEIN"/>
    <property type="match status" value="1"/>
</dbReference>
<reference evidence="3 4" key="1">
    <citation type="submission" date="2024-01" db="EMBL/GenBank/DDBJ databases">
        <title>The complete chloroplast genome sequence of Lithospermum erythrorhizon: insights into the phylogenetic relationship among Boraginaceae species and the maternal lineages of purple gromwells.</title>
        <authorList>
            <person name="Okada T."/>
            <person name="Watanabe K."/>
        </authorList>
    </citation>
    <scope>NUCLEOTIDE SEQUENCE [LARGE SCALE GENOMIC DNA]</scope>
</reference>
<name>A0AAV3P2S2_LITER</name>